<sequence length="89" mass="10205">MSDRFVALRHVLNAMINNENTDWCVSERSANTAMKLIDVLEFANAEAPLILPEDGIVVLTYTDRTKKYFIRCDEDIDIQVLEKSNVRSN</sequence>
<protein>
    <submittedName>
        <fullName evidence="1">Uncharacterized protein</fullName>
    </submittedName>
</protein>
<organism evidence="1 2">
    <name type="scientific">Rhizobium phage RHph_Y65</name>
    <dbReference type="NCBI Taxonomy" id="2509785"/>
    <lineage>
        <taxon>Viruses</taxon>
        <taxon>Duplodnaviria</taxon>
        <taxon>Heunggongvirae</taxon>
        <taxon>Uroviricota</taxon>
        <taxon>Caudoviricetes</taxon>
        <taxon>Kleczkowskaviridae</taxon>
        <taxon>Cuauhnahuacvirus</taxon>
        <taxon>Cuauhnahuacvirus Y65</taxon>
    </lineage>
</organism>
<name>A0A7S5R7U6_9CAUD</name>
<keyword evidence="2" id="KW-1185">Reference proteome</keyword>
<reference evidence="1 2" key="1">
    <citation type="submission" date="2020-01" db="EMBL/GenBank/DDBJ databases">
        <title>Patterns of diversity and host range of bacteriophage communities associated with bean-nodulatin bacteria.</title>
        <authorList>
            <person name="Vann Cauwenberghe J."/>
            <person name="Santamaria R.I."/>
            <person name="Bustos P."/>
            <person name="Juarez S."/>
            <person name="Gonzalez V."/>
        </authorList>
    </citation>
    <scope>NUCLEOTIDE SEQUENCE [LARGE SCALE GENOMIC DNA]</scope>
    <source>
        <strain evidence="2">RHph</strain>
    </source>
</reference>
<dbReference type="Proteomes" id="UP000655883">
    <property type="component" value="Segment"/>
</dbReference>
<dbReference type="EMBL" id="MN988525">
    <property type="protein sequence ID" value="QIG72707.1"/>
    <property type="molecule type" value="Genomic_DNA"/>
</dbReference>
<evidence type="ECO:0000313" key="2">
    <source>
        <dbReference type="Proteomes" id="UP000655883"/>
    </source>
</evidence>
<gene>
    <name evidence="1" type="ORF">EVB97_149</name>
</gene>
<evidence type="ECO:0000313" key="1">
    <source>
        <dbReference type="EMBL" id="QIG72707.1"/>
    </source>
</evidence>
<proteinExistence type="predicted"/>
<accession>A0A7S5R7U6</accession>